<keyword evidence="2" id="KW-0808">Transferase</keyword>
<protein>
    <submittedName>
        <fullName evidence="2">GNAT family N-acetyltransferase</fullName>
    </submittedName>
</protein>
<dbReference type="SUPFAM" id="SSF55729">
    <property type="entry name" value="Acyl-CoA N-acyltransferases (Nat)"/>
    <property type="match status" value="1"/>
</dbReference>
<organism evidence="2 3">
    <name type="scientific">Photobacterium leiognathi subsp. mandapamensis</name>
    <name type="common">Photobacterium mandapamensis</name>
    <dbReference type="NCBI Taxonomy" id="48408"/>
    <lineage>
        <taxon>Bacteria</taxon>
        <taxon>Pseudomonadati</taxon>
        <taxon>Pseudomonadota</taxon>
        <taxon>Gammaproteobacteria</taxon>
        <taxon>Vibrionales</taxon>
        <taxon>Vibrionaceae</taxon>
        <taxon>Photobacterium</taxon>
    </lineage>
</organism>
<evidence type="ECO:0000313" key="3">
    <source>
        <dbReference type="Proteomes" id="UP000240530"/>
    </source>
</evidence>
<reference evidence="2 3" key="1">
    <citation type="submission" date="2018-03" db="EMBL/GenBank/DDBJ databases">
        <title>Whole genome sequencing of Histamine producing bacteria.</title>
        <authorList>
            <person name="Butler K."/>
        </authorList>
    </citation>
    <scope>NUCLEOTIDE SEQUENCE [LARGE SCALE GENOMIC DNA]</scope>
    <source>
        <strain evidence="2 3">Res.4.1</strain>
    </source>
</reference>
<proteinExistence type="predicted"/>
<dbReference type="InterPro" id="IPR000182">
    <property type="entry name" value="GNAT_dom"/>
</dbReference>
<dbReference type="InterPro" id="IPR016181">
    <property type="entry name" value="Acyl_CoA_acyltransferase"/>
</dbReference>
<dbReference type="Proteomes" id="UP000240530">
    <property type="component" value="Unassembled WGS sequence"/>
</dbReference>
<evidence type="ECO:0000313" key="2">
    <source>
        <dbReference type="EMBL" id="PSV09499.1"/>
    </source>
</evidence>
<dbReference type="CDD" id="cd04301">
    <property type="entry name" value="NAT_SF"/>
    <property type="match status" value="1"/>
</dbReference>
<evidence type="ECO:0000259" key="1">
    <source>
        <dbReference type="PROSITE" id="PS51186"/>
    </source>
</evidence>
<gene>
    <name evidence="2" type="ORF">C0W93_14955</name>
</gene>
<sequence>MDLQIREASVEEALEVLHCIVEFAAPISLAELTARLASNSALILVAENQQQLVGVKIGYALDKQVFYSWLGGVLPAGRGHGVAQALLEAQEAWVIDQGYQQLTVKSRNRFPAMVRLLMRNGYFIEDIEKKEGVLDYRLHFRKALVKK</sequence>
<feature type="domain" description="N-acetyltransferase" evidence="1">
    <location>
        <begin position="3"/>
        <end position="147"/>
    </location>
</feature>
<accession>A0A2T3KSS7</accession>
<dbReference type="Pfam" id="PF13673">
    <property type="entry name" value="Acetyltransf_10"/>
    <property type="match status" value="1"/>
</dbReference>
<dbReference type="RefSeq" id="WP_107185572.1">
    <property type="nucleotide sequence ID" value="NZ_JAWQGC010000010.1"/>
</dbReference>
<dbReference type="EMBL" id="PYNS01000018">
    <property type="protein sequence ID" value="PSV09499.1"/>
    <property type="molecule type" value="Genomic_DNA"/>
</dbReference>
<dbReference type="Gene3D" id="3.40.630.30">
    <property type="match status" value="1"/>
</dbReference>
<dbReference type="AlphaFoldDB" id="A0A2T3KSS7"/>
<dbReference type="GO" id="GO:0016747">
    <property type="term" value="F:acyltransferase activity, transferring groups other than amino-acyl groups"/>
    <property type="evidence" value="ECO:0007669"/>
    <property type="project" value="InterPro"/>
</dbReference>
<name>A0A2T3KSS7_PHOLD</name>
<dbReference type="PROSITE" id="PS51186">
    <property type="entry name" value="GNAT"/>
    <property type="match status" value="1"/>
</dbReference>
<comment type="caution">
    <text evidence="2">The sequence shown here is derived from an EMBL/GenBank/DDBJ whole genome shotgun (WGS) entry which is preliminary data.</text>
</comment>